<sequence length="74" mass="8180">MTPVPTPVLQTGLPEWLTNAVGLAGTLVLVLIVVAVAGTVYKSMTGGIEWPEDREEDDDTVTRSHDDDDEWRYH</sequence>
<name>A0A9E7R2J6_9EURY</name>
<evidence type="ECO:0000256" key="2">
    <source>
        <dbReference type="SAM" id="Phobius"/>
    </source>
</evidence>
<dbReference type="GeneID" id="74944959"/>
<dbReference type="RefSeq" id="WP_260593611.1">
    <property type="nucleotide sequence ID" value="NZ_CP104003.1"/>
</dbReference>
<evidence type="ECO:0000313" key="3">
    <source>
        <dbReference type="EMBL" id="UWM54591.1"/>
    </source>
</evidence>
<dbReference type="AlphaFoldDB" id="A0A9E7R2J6"/>
<gene>
    <name evidence="3" type="ORF">N0B31_21015</name>
</gene>
<keyword evidence="4" id="KW-1185">Reference proteome</keyword>
<feature type="compositionally biased region" description="Acidic residues" evidence="1">
    <location>
        <begin position="50"/>
        <end position="59"/>
    </location>
</feature>
<dbReference type="Proteomes" id="UP001057580">
    <property type="component" value="Chromosome"/>
</dbReference>
<protein>
    <submittedName>
        <fullName evidence="3">Uncharacterized protein</fullName>
    </submittedName>
</protein>
<feature type="region of interest" description="Disordered" evidence="1">
    <location>
        <begin position="49"/>
        <end position="74"/>
    </location>
</feature>
<evidence type="ECO:0000313" key="4">
    <source>
        <dbReference type="Proteomes" id="UP001057580"/>
    </source>
</evidence>
<dbReference type="KEGG" id="ssai:N0B31_21015"/>
<keyword evidence="2" id="KW-1133">Transmembrane helix</keyword>
<keyword evidence="2" id="KW-0812">Transmembrane</keyword>
<reference evidence="3" key="1">
    <citation type="submission" date="2022-09" db="EMBL/GenBank/DDBJ databases">
        <title>Diverse halophilic archaea isolated from saline environments.</title>
        <authorList>
            <person name="Cui H.-L."/>
        </authorList>
    </citation>
    <scope>NUCLEOTIDE SEQUENCE</scope>
    <source>
        <strain evidence="3">ZS-35-S2</strain>
    </source>
</reference>
<keyword evidence="2" id="KW-0472">Membrane</keyword>
<evidence type="ECO:0000256" key="1">
    <source>
        <dbReference type="SAM" id="MobiDB-lite"/>
    </source>
</evidence>
<dbReference type="EMBL" id="CP104003">
    <property type="protein sequence ID" value="UWM54591.1"/>
    <property type="molecule type" value="Genomic_DNA"/>
</dbReference>
<feature type="transmembrane region" description="Helical" evidence="2">
    <location>
        <begin position="20"/>
        <end position="41"/>
    </location>
</feature>
<proteinExistence type="predicted"/>
<accession>A0A9E7R2J6</accession>
<organism evidence="3 4">
    <name type="scientific">Salinirubellus salinus</name>
    <dbReference type="NCBI Taxonomy" id="1364945"/>
    <lineage>
        <taxon>Archaea</taxon>
        <taxon>Methanobacteriati</taxon>
        <taxon>Methanobacteriota</taxon>
        <taxon>Stenosarchaea group</taxon>
        <taxon>Halobacteria</taxon>
        <taxon>Halobacteriales</taxon>
        <taxon>Natronomonadaceae</taxon>
        <taxon>Salinirubellus</taxon>
    </lineage>
</organism>
<feature type="compositionally biased region" description="Basic and acidic residues" evidence="1">
    <location>
        <begin position="60"/>
        <end position="74"/>
    </location>
</feature>